<keyword evidence="2" id="KW-1185">Reference proteome</keyword>
<comment type="caution">
    <text evidence="1">The sequence shown here is derived from an EMBL/GenBank/DDBJ whole genome shotgun (WGS) entry which is preliminary data.</text>
</comment>
<dbReference type="EMBL" id="JAHUTJ010041750">
    <property type="protein sequence ID" value="MED6280490.1"/>
    <property type="molecule type" value="Genomic_DNA"/>
</dbReference>
<gene>
    <name evidence="1" type="ORF">CHARACLAT_011445</name>
</gene>
<name>A0ABU7E0G8_9TELE</name>
<dbReference type="Proteomes" id="UP001352852">
    <property type="component" value="Unassembled WGS sequence"/>
</dbReference>
<evidence type="ECO:0000313" key="1">
    <source>
        <dbReference type="EMBL" id="MED6280490.1"/>
    </source>
</evidence>
<evidence type="ECO:0000313" key="2">
    <source>
        <dbReference type="Proteomes" id="UP001352852"/>
    </source>
</evidence>
<protein>
    <submittedName>
        <fullName evidence="1">Uncharacterized protein</fullName>
    </submittedName>
</protein>
<accession>A0ABU7E0G8</accession>
<proteinExistence type="predicted"/>
<organism evidence="1 2">
    <name type="scientific">Characodon lateralis</name>
    <dbReference type="NCBI Taxonomy" id="208331"/>
    <lineage>
        <taxon>Eukaryota</taxon>
        <taxon>Metazoa</taxon>
        <taxon>Chordata</taxon>
        <taxon>Craniata</taxon>
        <taxon>Vertebrata</taxon>
        <taxon>Euteleostomi</taxon>
        <taxon>Actinopterygii</taxon>
        <taxon>Neopterygii</taxon>
        <taxon>Teleostei</taxon>
        <taxon>Neoteleostei</taxon>
        <taxon>Acanthomorphata</taxon>
        <taxon>Ovalentaria</taxon>
        <taxon>Atherinomorphae</taxon>
        <taxon>Cyprinodontiformes</taxon>
        <taxon>Goodeidae</taxon>
        <taxon>Characodon</taxon>
    </lineage>
</organism>
<sequence>MSKIQMRVVKRLAGPIVQSMRAFKRGLKIETGENGAGVFRKGVLLTAESCAILYVTSEAVCKIALQNKVLQDCPKYCSNKSKSPQPIEMRSTSLTAVFFLFEVLILIRVRSVFSLLPPLPTSHHLSVAVPYLTVFTKMNKFIQEKSTQSHHSVGFNMMLRGKKTILRRLTEMNCPLQVWKNKP</sequence>
<reference evidence="1 2" key="1">
    <citation type="submission" date="2021-06" db="EMBL/GenBank/DDBJ databases">
        <authorList>
            <person name="Palmer J.M."/>
        </authorList>
    </citation>
    <scope>NUCLEOTIDE SEQUENCE [LARGE SCALE GENOMIC DNA]</scope>
    <source>
        <strain evidence="1 2">CL_MEX2019</strain>
        <tissue evidence="1">Muscle</tissue>
    </source>
</reference>